<keyword evidence="5 12" id="KW-0964">Secreted</keyword>
<keyword evidence="6 12" id="KW-0732">Signal</keyword>
<keyword evidence="14" id="KW-1185">Reference proteome</keyword>
<evidence type="ECO:0000256" key="11">
    <source>
        <dbReference type="PIRSR" id="PIRSR611150-2"/>
    </source>
</evidence>
<evidence type="ECO:0000256" key="2">
    <source>
        <dbReference type="ARBA" id="ARBA00007534"/>
    </source>
</evidence>
<feature type="active site" description="Nucleophile" evidence="10">
    <location>
        <position position="164"/>
    </location>
</feature>
<feature type="active site" evidence="10">
    <location>
        <position position="216"/>
    </location>
</feature>
<evidence type="ECO:0000256" key="6">
    <source>
        <dbReference type="ARBA" id="ARBA00022729"/>
    </source>
</evidence>
<dbReference type="PRINTS" id="PR00129">
    <property type="entry name" value="CUTINASE"/>
</dbReference>
<accession>A0A151GLZ3</accession>
<dbReference type="EC" id="3.1.1.74" evidence="3 12"/>
<dbReference type="PANTHER" id="PTHR48250">
    <property type="entry name" value="CUTINASE 2-RELATED"/>
    <property type="match status" value="1"/>
</dbReference>
<keyword evidence="8 11" id="KW-1015">Disulfide bond</keyword>
<gene>
    <name evidence="13" type="ORF">DCS_05136</name>
</gene>
<dbReference type="GO" id="GO:0016052">
    <property type="term" value="P:carbohydrate catabolic process"/>
    <property type="evidence" value="ECO:0007669"/>
    <property type="project" value="TreeGrafter"/>
</dbReference>
<evidence type="ECO:0000256" key="3">
    <source>
        <dbReference type="ARBA" id="ARBA00013095"/>
    </source>
</evidence>
<dbReference type="InterPro" id="IPR029058">
    <property type="entry name" value="AB_hydrolase_fold"/>
</dbReference>
<dbReference type="PANTHER" id="PTHR48250:SF1">
    <property type="entry name" value="CUTINASE"/>
    <property type="match status" value="1"/>
</dbReference>
<comment type="subcellular location">
    <subcellularLocation>
        <location evidence="1 12">Secreted</location>
    </subcellularLocation>
</comment>
<dbReference type="InParanoid" id="A0A151GLZ3"/>
<dbReference type="OrthoDB" id="2975078at2759"/>
<sequence length="247" mass="26800">MRFPLLAVLAAASVLAHPADLHELDARSWPDVTAFLAKVAALFPVNVAIQEICGAITAAEVGIATFFRIPLDRYDGCGDVTMLFARGTCDAGNVGVLTGPWFFKTLADKLWWSRRSLAVQGFEYPATVDGYFKGSKDNGWVFANVIKNKLARCPGTKLVLSGYSQGGMVIHQAAAVLDRATMSKVSAVVIFGDPYSKRPISNIDASKVKIFCHEGDNICDNGPLVLWEHLNYAEDAEDAADFIISRI</sequence>
<evidence type="ECO:0000256" key="10">
    <source>
        <dbReference type="PIRSR" id="PIRSR611150-1"/>
    </source>
</evidence>
<dbReference type="Pfam" id="PF01083">
    <property type="entry name" value="Cutinase"/>
    <property type="match status" value="1"/>
</dbReference>
<keyword evidence="7 12" id="KW-0378">Hydrolase</keyword>
<keyword evidence="4 12" id="KW-0719">Serine esterase</keyword>
<dbReference type="InterPro" id="IPR011150">
    <property type="entry name" value="Cutinase_monf"/>
</dbReference>
<evidence type="ECO:0000256" key="9">
    <source>
        <dbReference type="ARBA" id="ARBA00034045"/>
    </source>
</evidence>
<feature type="disulfide bond" evidence="11">
    <location>
        <begin position="212"/>
        <end position="219"/>
    </location>
</feature>
<feature type="chain" id="PRO_5007358736" description="Cutinase" evidence="12">
    <location>
        <begin position="17"/>
        <end position="247"/>
    </location>
</feature>
<dbReference type="InterPro" id="IPR000675">
    <property type="entry name" value="Cutinase/axe"/>
</dbReference>
<dbReference type="RefSeq" id="XP_040657475.1">
    <property type="nucleotide sequence ID" value="XM_040802442.1"/>
</dbReference>
<dbReference type="AlphaFoldDB" id="A0A151GLZ3"/>
<dbReference type="Proteomes" id="UP000076580">
    <property type="component" value="Chromosome 02"/>
</dbReference>
<evidence type="ECO:0000256" key="4">
    <source>
        <dbReference type="ARBA" id="ARBA00022487"/>
    </source>
</evidence>
<comment type="caution">
    <text evidence="13">The sequence shown here is derived from an EMBL/GenBank/DDBJ whole genome shotgun (WGS) entry which is preliminary data.</text>
</comment>
<organism evidence="13 14">
    <name type="scientific">Drechmeria coniospora</name>
    <name type="common">Nematophagous fungus</name>
    <name type="synonym">Meria coniospora</name>
    <dbReference type="NCBI Taxonomy" id="98403"/>
    <lineage>
        <taxon>Eukaryota</taxon>
        <taxon>Fungi</taxon>
        <taxon>Dikarya</taxon>
        <taxon>Ascomycota</taxon>
        <taxon>Pezizomycotina</taxon>
        <taxon>Sordariomycetes</taxon>
        <taxon>Hypocreomycetidae</taxon>
        <taxon>Hypocreales</taxon>
        <taxon>Ophiocordycipitaceae</taxon>
        <taxon>Drechmeria</taxon>
    </lineage>
</organism>
<comment type="similarity">
    <text evidence="2 12">Belongs to the cutinase family.</text>
</comment>
<feature type="signal peptide" evidence="12">
    <location>
        <begin position="1"/>
        <end position="16"/>
    </location>
</feature>
<reference evidence="13 14" key="1">
    <citation type="journal article" date="2016" name="Sci. Rep.">
        <title>Insights into Adaptations to a Near-Obligate Nematode Endoparasitic Lifestyle from the Finished Genome of Drechmeria coniospora.</title>
        <authorList>
            <person name="Zhang L."/>
            <person name="Zhou Z."/>
            <person name="Guo Q."/>
            <person name="Fokkens L."/>
            <person name="Miskei M."/>
            <person name="Pocsi I."/>
            <person name="Zhang W."/>
            <person name="Chen M."/>
            <person name="Wang L."/>
            <person name="Sun Y."/>
            <person name="Donzelli B.G."/>
            <person name="Gibson D.M."/>
            <person name="Nelson D.R."/>
            <person name="Luo J.G."/>
            <person name="Rep M."/>
            <person name="Liu H."/>
            <person name="Yang S."/>
            <person name="Wang J."/>
            <person name="Krasnoff S.B."/>
            <person name="Xu Y."/>
            <person name="Molnar I."/>
            <person name="Lin M."/>
        </authorList>
    </citation>
    <scope>NUCLEOTIDE SEQUENCE [LARGE SCALE GENOMIC DNA]</scope>
    <source>
        <strain evidence="13 14">ARSEF 6962</strain>
    </source>
</reference>
<name>A0A151GLZ3_DRECN</name>
<dbReference type="PROSITE" id="PS00155">
    <property type="entry name" value="CUTINASE_1"/>
    <property type="match status" value="1"/>
</dbReference>
<dbReference type="SUPFAM" id="SSF53474">
    <property type="entry name" value="alpha/beta-Hydrolases"/>
    <property type="match status" value="1"/>
</dbReference>
<proteinExistence type="inferred from homology"/>
<protein>
    <recommendedName>
        <fullName evidence="3 12">Cutinase</fullName>
        <ecNumber evidence="3 12">3.1.1.74</ecNumber>
    </recommendedName>
</protein>
<dbReference type="InterPro" id="IPR043580">
    <property type="entry name" value="CUTINASE_1"/>
</dbReference>
<evidence type="ECO:0000256" key="7">
    <source>
        <dbReference type="ARBA" id="ARBA00022801"/>
    </source>
</evidence>
<comment type="catalytic activity">
    <reaction evidence="9 12">
        <text>cutin + H2O = cutin monomers.</text>
        <dbReference type="EC" id="3.1.1.74"/>
    </reaction>
</comment>
<evidence type="ECO:0000256" key="8">
    <source>
        <dbReference type="ARBA" id="ARBA00023157"/>
    </source>
</evidence>
<evidence type="ECO:0000313" key="13">
    <source>
        <dbReference type="EMBL" id="KYK58123.1"/>
    </source>
</evidence>
<dbReference type="GeneID" id="63717779"/>
<evidence type="ECO:0000256" key="5">
    <source>
        <dbReference type="ARBA" id="ARBA00022525"/>
    </source>
</evidence>
<dbReference type="GO" id="GO:0050525">
    <property type="term" value="F:cutinase activity"/>
    <property type="evidence" value="ECO:0007669"/>
    <property type="project" value="UniProtKB-UniRule"/>
</dbReference>
<dbReference type="EMBL" id="LAYC01000002">
    <property type="protein sequence ID" value="KYK58123.1"/>
    <property type="molecule type" value="Genomic_DNA"/>
</dbReference>
<evidence type="ECO:0000313" key="14">
    <source>
        <dbReference type="Proteomes" id="UP000076580"/>
    </source>
</evidence>
<dbReference type="GO" id="GO:0005576">
    <property type="term" value="C:extracellular region"/>
    <property type="evidence" value="ECO:0007669"/>
    <property type="project" value="UniProtKB-SubCell"/>
</dbReference>
<feature type="active site" description="Proton donor/acceptor" evidence="10">
    <location>
        <position position="229"/>
    </location>
</feature>
<dbReference type="SMART" id="SM01110">
    <property type="entry name" value="Cutinase"/>
    <property type="match status" value="1"/>
</dbReference>
<evidence type="ECO:0000256" key="12">
    <source>
        <dbReference type="RuleBase" id="RU361263"/>
    </source>
</evidence>
<evidence type="ECO:0000256" key="1">
    <source>
        <dbReference type="ARBA" id="ARBA00004613"/>
    </source>
</evidence>
<comment type="function">
    <text evidence="12">Catalyzes the hydrolysis of complex carboxylic polyesters found in the cell wall of plants. Degrades cutin, a macromolecule that forms the structure of the plant cuticle.</text>
</comment>
<feature type="disulfide bond" evidence="11">
    <location>
        <begin position="77"/>
        <end position="153"/>
    </location>
</feature>
<dbReference type="Gene3D" id="3.40.50.1820">
    <property type="entry name" value="alpha/beta hydrolase"/>
    <property type="match status" value="1"/>
</dbReference>